<dbReference type="EMBL" id="JBFOLK010000005">
    <property type="protein sequence ID" value="KAL2513307.1"/>
    <property type="molecule type" value="Genomic_DNA"/>
</dbReference>
<accession>A0ABD1TKQ9</accession>
<evidence type="ECO:0000313" key="2">
    <source>
        <dbReference type="Proteomes" id="UP001604336"/>
    </source>
</evidence>
<reference evidence="2" key="1">
    <citation type="submission" date="2024-07" db="EMBL/GenBank/DDBJ databases">
        <title>Two chromosome-level genome assemblies of Korean endemic species Abeliophyllum distichum and Forsythia ovata (Oleaceae).</title>
        <authorList>
            <person name="Jang H."/>
        </authorList>
    </citation>
    <scope>NUCLEOTIDE SEQUENCE [LARGE SCALE GENOMIC DNA]</scope>
</reference>
<dbReference type="Proteomes" id="UP001604336">
    <property type="component" value="Unassembled WGS sequence"/>
</dbReference>
<name>A0ABD1TKQ9_9LAMI</name>
<proteinExistence type="predicted"/>
<keyword evidence="2" id="KW-1185">Reference proteome</keyword>
<protein>
    <submittedName>
        <fullName evidence="1">Uncharacterized protein</fullName>
    </submittedName>
</protein>
<organism evidence="1 2">
    <name type="scientific">Abeliophyllum distichum</name>
    <dbReference type="NCBI Taxonomy" id="126358"/>
    <lineage>
        <taxon>Eukaryota</taxon>
        <taxon>Viridiplantae</taxon>
        <taxon>Streptophyta</taxon>
        <taxon>Embryophyta</taxon>
        <taxon>Tracheophyta</taxon>
        <taxon>Spermatophyta</taxon>
        <taxon>Magnoliopsida</taxon>
        <taxon>eudicotyledons</taxon>
        <taxon>Gunneridae</taxon>
        <taxon>Pentapetalae</taxon>
        <taxon>asterids</taxon>
        <taxon>lamiids</taxon>
        <taxon>Lamiales</taxon>
        <taxon>Oleaceae</taxon>
        <taxon>Forsythieae</taxon>
        <taxon>Abeliophyllum</taxon>
    </lineage>
</organism>
<dbReference type="AlphaFoldDB" id="A0ABD1TKQ9"/>
<sequence length="110" mass="12565">MIQGFNQKGQEAIDIIYLKLQIAYLNSSALFLVIDAKISYELLIGRVWLYENVVAESKPFYKEEFYFADAKFYSEGEEFHLAGLSAAGFKIREDTKNLLVESSPKANNLK</sequence>
<evidence type="ECO:0000313" key="1">
    <source>
        <dbReference type="EMBL" id="KAL2513307.1"/>
    </source>
</evidence>
<comment type="caution">
    <text evidence="1">The sequence shown here is derived from an EMBL/GenBank/DDBJ whole genome shotgun (WGS) entry which is preliminary data.</text>
</comment>
<gene>
    <name evidence="1" type="ORF">Adt_18907</name>
</gene>